<keyword evidence="2" id="KW-1185">Reference proteome</keyword>
<gene>
    <name evidence="1" type="ORF">RRG08_001936</name>
</gene>
<sequence>MRSENFHEPHVLRCNTWKLGILCRASSVRTIEYQMSSTIAHCLTQRDPNSNERGRHLYCSKRGAKKKQRSLFLIG</sequence>
<protein>
    <submittedName>
        <fullName evidence="1">Uncharacterized protein</fullName>
    </submittedName>
</protein>
<reference evidence="1" key="1">
    <citation type="journal article" date="2023" name="G3 (Bethesda)">
        <title>A reference genome for the long-term kleptoplast-retaining sea slug Elysia crispata morphotype clarki.</title>
        <authorList>
            <person name="Eastman K.E."/>
            <person name="Pendleton A.L."/>
            <person name="Shaikh M.A."/>
            <person name="Suttiyut T."/>
            <person name="Ogas R."/>
            <person name="Tomko P."/>
            <person name="Gavelis G."/>
            <person name="Widhalm J.R."/>
            <person name="Wisecaver J.H."/>
        </authorList>
    </citation>
    <scope>NUCLEOTIDE SEQUENCE</scope>
    <source>
        <strain evidence="1">ECLA1</strain>
    </source>
</reference>
<dbReference type="EMBL" id="JAWDGP010000218">
    <property type="protein sequence ID" value="KAK3802673.1"/>
    <property type="molecule type" value="Genomic_DNA"/>
</dbReference>
<comment type="caution">
    <text evidence="1">The sequence shown here is derived from an EMBL/GenBank/DDBJ whole genome shotgun (WGS) entry which is preliminary data.</text>
</comment>
<dbReference type="Proteomes" id="UP001283361">
    <property type="component" value="Unassembled WGS sequence"/>
</dbReference>
<accession>A0AAE1BAG8</accession>
<evidence type="ECO:0000313" key="2">
    <source>
        <dbReference type="Proteomes" id="UP001283361"/>
    </source>
</evidence>
<dbReference type="AlphaFoldDB" id="A0AAE1BAG8"/>
<proteinExistence type="predicted"/>
<name>A0AAE1BAG8_9GAST</name>
<evidence type="ECO:0000313" key="1">
    <source>
        <dbReference type="EMBL" id="KAK3802673.1"/>
    </source>
</evidence>
<organism evidence="1 2">
    <name type="scientific">Elysia crispata</name>
    <name type="common">lettuce slug</name>
    <dbReference type="NCBI Taxonomy" id="231223"/>
    <lineage>
        <taxon>Eukaryota</taxon>
        <taxon>Metazoa</taxon>
        <taxon>Spiralia</taxon>
        <taxon>Lophotrochozoa</taxon>
        <taxon>Mollusca</taxon>
        <taxon>Gastropoda</taxon>
        <taxon>Heterobranchia</taxon>
        <taxon>Euthyneura</taxon>
        <taxon>Panpulmonata</taxon>
        <taxon>Sacoglossa</taxon>
        <taxon>Placobranchoidea</taxon>
        <taxon>Plakobranchidae</taxon>
        <taxon>Elysia</taxon>
    </lineage>
</organism>